<evidence type="ECO:0000256" key="1">
    <source>
        <dbReference type="ARBA" id="ARBA00004263"/>
    </source>
</evidence>
<dbReference type="InterPro" id="IPR000874">
    <property type="entry name" value="Bombesin"/>
</dbReference>
<dbReference type="Proteomes" id="UP001153269">
    <property type="component" value="Unassembled WGS sequence"/>
</dbReference>
<dbReference type="AlphaFoldDB" id="A0A9N7UFQ2"/>
<dbReference type="GO" id="GO:0005184">
    <property type="term" value="F:neuropeptide hormone activity"/>
    <property type="evidence" value="ECO:0007669"/>
    <property type="project" value="TreeGrafter"/>
</dbReference>
<dbReference type="Pfam" id="PF02044">
    <property type="entry name" value="Bombesin"/>
    <property type="match status" value="1"/>
</dbReference>
<comment type="similarity">
    <text evidence="3">Belongs to the bombesin/neuromedin-B/ranatensin family.</text>
</comment>
<keyword evidence="8" id="KW-0027">Amidation</keyword>
<sequence>MGGVCWCYSWTCRLWPLLILATLPKCVVQFSESPAAVVGKMYPRGNHWAVGHLMGKKSIENPPADVQGTNPNGEKLSETELDRFEPLMETLTQQKNQNQMRTQTADRLLQLHRGWREEDRDKYLRELSDLFLLALKLRGNDST</sequence>
<dbReference type="GO" id="GO:0005615">
    <property type="term" value="C:extracellular space"/>
    <property type="evidence" value="ECO:0007669"/>
    <property type="project" value="TreeGrafter"/>
</dbReference>
<evidence type="ECO:0000256" key="3">
    <source>
        <dbReference type="ARBA" id="ARBA00010012"/>
    </source>
</evidence>
<dbReference type="GO" id="GO:0031410">
    <property type="term" value="C:cytoplasmic vesicle"/>
    <property type="evidence" value="ECO:0007669"/>
    <property type="project" value="UniProtKB-SubCell"/>
</dbReference>
<protein>
    <recommendedName>
        <fullName evidence="4">Gastrin-releasing peptide</fullName>
    </recommendedName>
</protein>
<dbReference type="GO" id="GO:0007218">
    <property type="term" value="P:neuropeptide signaling pathway"/>
    <property type="evidence" value="ECO:0007669"/>
    <property type="project" value="InterPro"/>
</dbReference>
<keyword evidence="12" id="KW-1185">Reference proteome</keyword>
<proteinExistence type="inferred from homology"/>
<evidence type="ECO:0000256" key="6">
    <source>
        <dbReference type="ARBA" id="ARBA00022685"/>
    </source>
</evidence>
<evidence type="ECO:0000256" key="7">
    <source>
        <dbReference type="ARBA" id="ARBA00022729"/>
    </source>
</evidence>
<evidence type="ECO:0000313" key="12">
    <source>
        <dbReference type="Proteomes" id="UP001153269"/>
    </source>
</evidence>
<evidence type="ECO:0000256" key="5">
    <source>
        <dbReference type="ARBA" id="ARBA00022525"/>
    </source>
</evidence>
<organism evidence="11 12">
    <name type="scientific">Pleuronectes platessa</name>
    <name type="common">European plaice</name>
    <dbReference type="NCBI Taxonomy" id="8262"/>
    <lineage>
        <taxon>Eukaryota</taxon>
        <taxon>Metazoa</taxon>
        <taxon>Chordata</taxon>
        <taxon>Craniata</taxon>
        <taxon>Vertebrata</taxon>
        <taxon>Euteleostomi</taxon>
        <taxon>Actinopterygii</taxon>
        <taxon>Neopterygii</taxon>
        <taxon>Teleostei</taxon>
        <taxon>Neoteleostei</taxon>
        <taxon>Acanthomorphata</taxon>
        <taxon>Carangaria</taxon>
        <taxon>Pleuronectiformes</taxon>
        <taxon>Pleuronectoidei</taxon>
        <taxon>Pleuronectidae</taxon>
        <taxon>Pleuronectes</taxon>
    </lineage>
</organism>
<feature type="chain" id="PRO_5040313788" description="Gastrin-releasing peptide" evidence="10">
    <location>
        <begin position="30"/>
        <end position="143"/>
    </location>
</feature>
<keyword evidence="9" id="KW-0968">Cytoplasmic vesicle</keyword>
<comment type="caution">
    <text evidence="11">The sequence shown here is derived from an EMBL/GenBank/DDBJ whole genome shotgun (WGS) entry which is preliminary data.</text>
</comment>
<keyword evidence="5" id="KW-0964">Secreted</keyword>
<dbReference type="PANTHER" id="PTHR16866">
    <property type="entry name" value="GASTRIN-RELEASING PEPTIDE"/>
    <property type="match status" value="1"/>
</dbReference>
<evidence type="ECO:0000256" key="2">
    <source>
        <dbReference type="ARBA" id="ARBA00004613"/>
    </source>
</evidence>
<evidence type="ECO:0000256" key="10">
    <source>
        <dbReference type="SAM" id="SignalP"/>
    </source>
</evidence>
<gene>
    <name evidence="11" type="ORF">PLEPLA_LOCUS18052</name>
</gene>
<evidence type="ECO:0000256" key="8">
    <source>
        <dbReference type="ARBA" id="ARBA00022815"/>
    </source>
</evidence>
<evidence type="ECO:0000256" key="4">
    <source>
        <dbReference type="ARBA" id="ARBA00016270"/>
    </source>
</evidence>
<dbReference type="OrthoDB" id="9879745at2759"/>
<accession>A0A9N7UFQ2</accession>
<dbReference type="EMBL" id="CADEAL010001202">
    <property type="protein sequence ID" value="CAB1430071.1"/>
    <property type="molecule type" value="Genomic_DNA"/>
</dbReference>
<dbReference type="PROSITE" id="PS00257">
    <property type="entry name" value="BOMBESIN"/>
    <property type="match status" value="1"/>
</dbReference>
<reference evidence="11" key="1">
    <citation type="submission" date="2020-03" db="EMBL/GenBank/DDBJ databases">
        <authorList>
            <person name="Weist P."/>
        </authorList>
    </citation>
    <scope>NUCLEOTIDE SEQUENCE</scope>
</reference>
<keyword evidence="6" id="KW-0165">Cleavage on pair of basic residues</keyword>
<comment type="subcellular location">
    <subcellularLocation>
        <location evidence="1">Cytoplasmic vesicle</location>
        <location evidence="1">Secretory vesicle lumen</location>
    </subcellularLocation>
    <subcellularLocation>
        <location evidence="2">Secreted</location>
    </subcellularLocation>
</comment>
<evidence type="ECO:0000256" key="9">
    <source>
        <dbReference type="ARBA" id="ARBA00023329"/>
    </source>
</evidence>
<evidence type="ECO:0000313" key="11">
    <source>
        <dbReference type="EMBL" id="CAB1430071.1"/>
    </source>
</evidence>
<dbReference type="PANTHER" id="PTHR16866:SF2">
    <property type="entry name" value="GASTRIN-RELEASING PEPTIDE"/>
    <property type="match status" value="1"/>
</dbReference>
<keyword evidence="7 10" id="KW-0732">Signal</keyword>
<name>A0A9N7UFQ2_PLEPL</name>
<feature type="signal peptide" evidence="10">
    <location>
        <begin position="1"/>
        <end position="29"/>
    </location>
</feature>